<comment type="caution">
    <text evidence="1">The sequence shown here is derived from an EMBL/GenBank/DDBJ whole genome shotgun (WGS) entry which is preliminary data.</text>
</comment>
<organism evidence="1 2">
    <name type="scientific">Chryseobacterium indicum</name>
    <dbReference type="NCBI Taxonomy" id="2766954"/>
    <lineage>
        <taxon>Bacteria</taxon>
        <taxon>Pseudomonadati</taxon>
        <taxon>Bacteroidota</taxon>
        <taxon>Flavobacteriia</taxon>
        <taxon>Flavobacteriales</taxon>
        <taxon>Weeksellaceae</taxon>
        <taxon>Chryseobacterium group</taxon>
        <taxon>Chryseobacterium</taxon>
    </lineage>
</organism>
<sequence length="114" mass="13497">MKTTFEDHIIIKDDDDNFEISEPSTNIFINHTKKLVAFEVMENIDRFKQSDNIILIANDIIYEHFLENLDVDTKSIIVARLKIDERPNEMYEKYRWQDISYPIGLALGLQSFEL</sequence>
<evidence type="ECO:0000313" key="2">
    <source>
        <dbReference type="Proteomes" id="UP001430374"/>
    </source>
</evidence>
<dbReference type="Proteomes" id="UP001430374">
    <property type="component" value="Unassembled WGS sequence"/>
</dbReference>
<gene>
    <name evidence="1" type="ORF">H9Q08_03285</name>
</gene>
<dbReference type="EMBL" id="JACSGT010000001">
    <property type="protein sequence ID" value="MCF2218321.1"/>
    <property type="molecule type" value="Genomic_DNA"/>
</dbReference>
<proteinExistence type="predicted"/>
<protein>
    <submittedName>
        <fullName evidence="1">Uncharacterized protein</fullName>
    </submittedName>
</protein>
<name>A0ABS9C1G3_9FLAO</name>
<reference evidence="1" key="1">
    <citation type="submission" date="2021-08" db="EMBL/GenBank/DDBJ databases">
        <title>Complete genome sequence of Chryseobacterium sp strain PS-8.</title>
        <authorList>
            <person name="Das S.K."/>
        </authorList>
    </citation>
    <scope>NUCLEOTIDE SEQUENCE</scope>
    <source>
        <strain evidence="1">PS-8</strain>
    </source>
</reference>
<accession>A0ABS9C1G3</accession>
<keyword evidence="2" id="KW-1185">Reference proteome</keyword>
<evidence type="ECO:0000313" key="1">
    <source>
        <dbReference type="EMBL" id="MCF2218321.1"/>
    </source>
</evidence>
<dbReference type="RefSeq" id="WP_235130091.1">
    <property type="nucleotide sequence ID" value="NZ_JACSGT010000001.1"/>
</dbReference>